<evidence type="ECO:0000313" key="3">
    <source>
        <dbReference type="EMBL" id="QGK71187.1"/>
    </source>
</evidence>
<dbReference type="Proteomes" id="UP000371041">
    <property type="component" value="Chromosome"/>
</dbReference>
<gene>
    <name evidence="3" type="ORF">GIY23_18150</name>
</gene>
<keyword evidence="2" id="KW-0472">Membrane</keyword>
<evidence type="ECO:0000256" key="2">
    <source>
        <dbReference type="SAM" id="Phobius"/>
    </source>
</evidence>
<dbReference type="AlphaFoldDB" id="A0A5Q3QK42"/>
<feature type="transmembrane region" description="Helical" evidence="2">
    <location>
        <begin position="81"/>
        <end position="99"/>
    </location>
</feature>
<feature type="transmembrane region" description="Helical" evidence="2">
    <location>
        <begin position="134"/>
        <end position="151"/>
    </location>
</feature>
<sequence>MPVAAMLRPSGAPSPPSGDKGLCEHVAPQHDLCVLLCPALGKLRLTGWLALPVLFLFSVAGVAAALFAGTGSDNVALSTPLLFGCAVAVTLLTSGNVAWRRARWKHATTGTYVLTLLMGALTLDGLQLPVPETLAVGAVGIAALGLLLFRNRSRGPCPARKVTVRELSCHR</sequence>
<keyword evidence="2" id="KW-1133">Transmembrane helix</keyword>
<keyword evidence="2" id="KW-0812">Transmembrane</keyword>
<feature type="transmembrane region" description="Helical" evidence="2">
    <location>
        <begin position="111"/>
        <end position="128"/>
    </location>
</feature>
<proteinExistence type="predicted"/>
<protein>
    <submittedName>
        <fullName evidence="3">Uncharacterized protein</fullName>
    </submittedName>
</protein>
<evidence type="ECO:0000256" key="1">
    <source>
        <dbReference type="SAM" id="MobiDB-lite"/>
    </source>
</evidence>
<dbReference type="EMBL" id="CP045929">
    <property type="protein sequence ID" value="QGK71187.1"/>
    <property type="molecule type" value="Genomic_DNA"/>
</dbReference>
<accession>A0A5Q3QK42</accession>
<organism evidence="3 4">
    <name type="scientific">Allosaccharopolyspora coralli</name>
    <dbReference type="NCBI Taxonomy" id="2665642"/>
    <lineage>
        <taxon>Bacteria</taxon>
        <taxon>Bacillati</taxon>
        <taxon>Actinomycetota</taxon>
        <taxon>Actinomycetes</taxon>
        <taxon>Pseudonocardiales</taxon>
        <taxon>Pseudonocardiaceae</taxon>
        <taxon>Allosaccharopolyspora</taxon>
    </lineage>
</organism>
<feature type="region of interest" description="Disordered" evidence="1">
    <location>
        <begin position="1"/>
        <end position="20"/>
    </location>
</feature>
<feature type="transmembrane region" description="Helical" evidence="2">
    <location>
        <begin position="48"/>
        <end position="69"/>
    </location>
</feature>
<name>A0A5Q3QK42_9PSEU</name>
<dbReference type="KEGG" id="sace:GIY23_18150"/>
<evidence type="ECO:0000313" key="4">
    <source>
        <dbReference type="Proteomes" id="UP000371041"/>
    </source>
</evidence>
<keyword evidence="4" id="KW-1185">Reference proteome</keyword>
<reference evidence="4" key="1">
    <citation type="submission" date="2019-11" db="EMBL/GenBank/DDBJ databases">
        <title>The complete genome sequence of Saccharopolyspora sp. E2A.</title>
        <authorList>
            <person name="Zhang G."/>
        </authorList>
    </citation>
    <scope>NUCLEOTIDE SEQUENCE [LARGE SCALE GENOMIC DNA]</scope>
    <source>
        <strain evidence="4">E2A</strain>
    </source>
</reference>
<dbReference type="RefSeq" id="WP_154077763.1">
    <property type="nucleotide sequence ID" value="NZ_CP045929.1"/>
</dbReference>